<evidence type="ECO:0000313" key="10">
    <source>
        <dbReference type="Proteomes" id="UP000578531"/>
    </source>
</evidence>
<gene>
    <name evidence="9" type="ORF">HO173_011460</name>
</gene>
<sequence length="899" mass="99175">MKYGETFQQRSIPLWENYNVDYNDIKHLIKVRTTQGQGQAKAIPGSDSETKAFHAFEDELYRELRDQHQRIDLFVQSKAGEVGRKLAHLDKQIAQLEIRSFPTSRGKIPIKRLEKFSRLEEAVLKAGEEIQSLSRFVGAQRLAFQKLLKKYRKWTGSSELGNRFRKEVLDRRTSFSKTDFEPLLAQWTQVLASVRAPFVDGISWQSDPTEPKKEEFQSHRPVPHKSPSNSAQNQAAKSQHVSKDLSSAADLQTAWEDGSNLEIDTALATIPFGHRAAKAAYWIHPDNIVQIHVLLLQYTRLQKSNETFSSPESPSSPRGSISGHPARGSSRTDEELGVIICDDLQRFAQRQSSETISDSENRAGFAPEKAAASIRYSSNGDAVVVVGAATNDASKSTCSNREFATRKARFKRKAIQRLFSTSSGEEGTIADGSKDSEQVSEWFVGHNEVQPLVQLRLRRTRFVGLKNSATNGLWATLDKNISMWSCPPDLLASDKGFNTIDDGGEKDSEIFPHAVLEIRTEGPGDTNVIAALDASYLTERVRGFSLETHAVATLCKPQGMPRPFWVGAMSMSLNLLTEDQLPALKQDIRKVPATSKVPKARKSQGRSSPEESSTRHTSVSASSTKNGISSGGFSALRGESSATSAPDTLATPPLDASKKIKRRRSNRKQMPPKRLREPAQPRYERYWNEFDDGSDGSQDGAYTIFVDPNASYSIPGAAAVFRLCGSISSSIKASEETILHWFRSFQKTRHGEQRLLVNGECSPSTADSDQSDADSSTRHVKSSPHRRYSTFPVLSQPPAARAREALLFRSCIASFASSIILLVVAACLVTTGRRKAANTVDAGVIIGVVSSLVFAVMGAGSMVRRKDDVGWMHRAAVFLVFVCVVLASSILLAALRLSR</sequence>
<reference evidence="9 10" key="1">
    <citation type="journal article" date="2020" name="Genomics">
        <title>Complete, high-quality genomes from long-read metagenomic sequencing of two wolf lichen thalli reveals enigmatic genome architecture.</title>
        <authorList>
            <person name="McKenzie S.K."/>
            <person name="Walston R.F."/>
            <person name="Allen J.L."/>
        </authorList>
    </citation>
    <scope>NUCLEOTIDE SEQUENCE [LARGE SCALE GENOMIC DNA]</scope>
    <source>
        <strain evidence="9">WasteWater2</strain>
    </source>
</reference>
<dbReference type="CDD" id="cd14474">
    <property type="entry name" value="SPX_YDR089W"/>
    <property type="match status" value="1"/>
</dbReference>
<dbReference type="Gene3D" id="3.20.100.30">
    <property type="entry name" value="VTC, catalytic tunnel domain"/>
    <property type="match status" value="1"/>
</dbReference>
<evidence type="ECO:0000256" key="5">
    <source>
        <dbReference type="ARBA" id="ARBA00023136"/>
    </source>
</evidence>
<evidence type="ECO:0000256" key="7">
    <source>
        <dbReference type="SAM" id="Phobius"/>
    </source>
</evidence>
<comment type="subcellular location">
    <subcellularLocation>
        <location evidence="1">Vacuole membrane</location>
        <topology evidence="1">Multi-pass membrane protein</topology>
    </subcellularLocation>
</comment>
<dbReference type="GeneID" id="59293102"/>
<dbReference type="GO" id="GO:0000329">
    <property type="term" value="C:fungal-type vacuole membrane"/>
    <property type="evidence" value="ECO:0007669"/>
    <property type="project" value="TreeGrafter"/>
</dbReference>
<dbReference type="InterPro" id="IPR051572">
    <property type="entry name" value="VTC_Complex_Subunit"/>
</dbReference>
<dbReference type="AlphaFoldDB" id="A0A8H6KZ56"/>
<feature type="compositionally biased region" description="Basic residues" evidence="6">
    <location>
        <begin position="778"/>
        <end position="788"/>
    </location>
</feature>
<keyword evidence="3 7" id="KW-0812">Transmembrane</keyword>
<protein>
    <recommendedName>
        <fullName evidence="8">SPX domain-containing protein</fullName>
    </recommendedName>
</protein>
<dbReference type="GO" id="GO:0042144">
    <property type="term" value="P:vacuole fusion, non-autophagic"/>
    <property type="evidence" value="ECO:0007669"/>
    <property type="project" value="TreeGrafter"/>
</dbReference>
<evidence type="ECO:0000256" key="4">
    <source>
        <dbReference type="ARBA" id="ARBA00022989"/>
    </source>
</evidence>
<feature type="region of interest" description="Disordered" evidence="6">
    <location>
        <begin position="204"/>
        <end position="249"/>
    </location>
</feature>
<keyword evidence="4 7" id="KW-1133">Transmembrane helix</keyword>
<feature type="compositionally biased region" description="Basic residues" evidence="6">
    <location>
        <begin position="659"/>
        <end position="673"/>
    </location>
</feature>
<feature type="transmembrane region" description="Helical" evidence="7">
    <location>
        <begin position="875"/>
        <end position="895"/>
    </location>
</feature>
<evidence type="ECO:0000256" key="2">
    <source>
        <dbReference type="ARBA" id="ARBA00022554"/>
    </source>
</evidence>
<proteinExistence type="predicted"/>
<feature type="compositionally biased region" description="Low complexity" evidence="6">
    <location>
        <begin position="309"/>
        <end position="325"/>
    </location>
</feature>
<dbReference type="OrthoDB" id="5588846at2759"/>
<feature type="region of interest" description="Disordered" evidence="6">
    <location>
        <begin position="759"/>
        <end position="791"/>
    </location>
</feature>
<dbReference type="InterPro" id="IPR042267">
    <property type="entry name" value="VTC_sf"/>
</dbReference>
<dbReference type="PANTHER" id="PTHR46140:SF1">
    <property type="entry name" value="VACUOLAR TRANSPORTER CHAPERONE COMPLEX SUBUNIT 4-RELATED"/>
    <property type="match status" value="1"/>
</dbReference>
<feature type="compositionally biased region" description="Polar residues" evidence="6">
    <location>
        <begin position="226"/>
        <end position="239"/>
    </location>
</feature>
<feature type="region of interest" description="Disordered" evidence="6">
    <location>
        <begin position="306"/>
        <end position="334"/>
    </location>
</feature>
<keyword evidence="5 7" id="KW-0472">Membrane</keyword>
<dbReference type="GO" id="GO:0016237">
    <property type="term" value="P:microautophagy"/>
    <property type="evidence" value="ECO:0007669"/>
    <property type="project" value="TreeGrafter"/>
</dbReference>
<comment type="caution">
    <text evidence="9">The sequence shown here is derived from an EMBL/GenBank/DDBJ whole genome shotgun (WGS) entry which is preliminary data.</text>
</comment>
<feature type="compositionally biased region" description="Low complexity" evidence="6">
    <location>
        <begin position="615"/>
        <end position="624"/>
    </location>
</feature>
<feature type="compositionally biased region" description="Basic and acidic residues" evidence="6">
    <location>
        <begin position="209"/>
        <end position="218"/>
    </location>
</feature>
<accession>A0A8H6KZ56</accession>
<dbReference type="Pfam" id="PF09359">
    <property type="entry name" value="VTC"/>
    <property type="match status" value="1"/>
</dbReference>
<name>A0A8H6KZ56_9LECA</name>
<evidence type="ECO:0000256" key="1">
    <source>
        <dbReference type="ARBA" id="ARBA00004128"/>
    </source>
</evidence>
<feature type="transmembrane region" description="Helical" evidence="7">
    <location>
        <begin position="806"/>
        <end position="830"/>
    </location>
</feature>
<dbReference type="PROSITE" id="PS51382">
    <property type="entry name" value="SPX"/>
    <property type="match status" value="1"/>
</dbReference>
<keyword evidence="2" id="KW-0926">Vacuole</keyword>
<feature type="domain" description="SPX" evidence="8">
    <location>
        <begin position="1"/>
        <end position="165"/>
    </location>
</feature>
<organism evidence="9 10">
    <name type="scientific">Letharia columbiana</name>
    <dbReference type="NCBI Taxonomy" id="112416"/>
    <lineage>
        <taxon>Eukaryota</taxon>
        <taxon>Fungi</taxon>
        <taxon>Dikarya</taxon>
        <taxon>Ascomycota</taxon>
        <taxon>Pezizomycotina</taxon>
        <taxon>Lecanoromycetes</taxon>
        <taxon>OSLEUM clade</taxon>
        <taxon>Lecanoromycetidae</taxon>
        <taxon>Lecanorales</taxon>
        <taxon>Lecanorineae</taxon>
        <taxon>Parmeliaceae</taxon>
        <taxon>Letharia</taxon>
    </lineage>
</organism>
<evidence type="ECO:0000256" key="6">
    <source>
        <dbReference type="SAM" id="MobiDB-lite"/>
    </source>
</evidence>
<dbReference type="GO" id="GO:0007034">
    <property type="term" value="P:vacuolar transport"/>
    <property type="evidence" value="ECO:0007669"/>
    <property type="project" value="TreeGrafter"/>
</dbReference>
<dbReference type="RefSeq" id="XP_037159797.1">
    <property type="nucleotide sequence ID" value="XM_037313340.1"/>
</dbReference>
<feature type="region of interest" description="Disordered" evidence="6">
    <location>
        <begin position="588"/>
        <end position="684"/>
    </location>
</feature>
<feature type="compositionally biased region" description="Basic and acidic residues" evidence="6">
    <location>
        <begin position="674"/>
        <end position="684"/>
    </location>
</feature>
<evidence type="ECO:0000313" key="9">
    <source>
        <dbReference type="EMBL" id="KAF6229605.1"/>
    </source>
</evidence>
<dbReference type="InterPro" id="IPR018966">
    <property type="entry name" value="VTC_domain"/>
</dbReference>
<dbReference type="PANTHER" id="PTHR46140">
    <property type="entry name" value="VACUOLAR TRANSPORTER CHAPERONE 1-RELATED"/>
    <property type="match status" value="1"/>
</dbReference>
<dbReference type="EMBL" id="JACCJC010000071">
    <property type="protein sequence ID" value="KAF6229605.1"/>
    <property type="molecule type" value="Genomic_DNA"/>
</dbReference>
<evidence type="ECO:0000256" key="3">
    <source>
        <dbReference type="ARBA" id="ARBA00022692"/>
    </source>
</evidence>
<keyword evidence="10" id="KW-1185">Reference proteome</keyword>
<feature type="transmembrane region" description="Helical" evidence="7">
    <location>
        <begin position="842"/>
        <end position="863"/>
    </location>
</feature>
<dbReference type="GO" id="GO:0033254">
    <property type="term" value="C:vacuolar transporter chaperone complex"/>
    <property type="evidence" value="ECO:0007669"/>
    <property type="project" value="TreeGrafter"/>
</dbReference>
<dbReference type="Proteomes" id="UP000578531">
    <property type="component" value="Unassembled WGS sequence"/>
</dbReference>
<dbReference type="InterPro" id="IPR004331">
    <property type="entry name" value="SPX_dom"/>
</dbReference>
<dbReference type="GO" id="GO:0006799">
    <property type="term" value="P:polyphosphate biosynthetic process"/>
    <property type="evidence" value="ECO:0007669"/>
    <property type="project" value="UniProtKB-ARBA"/>
</dbReference>
<evidence type="ECO:0000259" key="8">
    <source>
        <dbReference type="PROSITE" id="PS51382"/>
    </source>
</evidence>